<dbReference type="InterPro" id="IPR004046">
    <property type="entry name" value="GST_C"/>
</dbReference>
<dbReference type="PANTHER" id="PTHR44051:SF19">
    <property type="entry name" value="DISULFIDE-BOND OXIDOREDUCTASE YFCG"/>
    <property type="match status" value="1"/>
</dbReference>
<dbReference type="SFLD" id="SFLDS00019">
    <property type="entry name" value="Glutathione_Transferase_(cytos"/>
    <property type="match status" value="1"/>
</dbReference>
<dbReference type="SUPFAM" id="SSF47616">
    <property type="entry name" value="GST C-terminal domain-like"/>
    <property type="match status" value="1"/>
</dbReference>
<dbReference type="InterPro" id="IPR036282">
    <property type="entry name" value="Glutathione-S-Trfase_C_sf"/>
</dbReference>
<name>A0A261SLP8_9BORD</name>
<dbReference type="PROSITE" id="PS50404">
    <property type="entry name" value="GST_NTER"/>
    <property type="match status" value="1"/>
</dbReference>
<dbReference type="InterPro" id="IPR036249">
    <property type="entry name" value="Thioredoxin-like_sf"/>
</dbReference>
<keyword evidence="2 6" id="KW-0808">Transferase</keyword>
<feature type="domain" description="GST C-terminal" evidence="5">
    <location>
        <begin position="103"/>
        <end position="224"/>
    </location>
</feature>
<evidence type="ECO:0000256" key="1">
    <source>
        <dbReference type="ARBA" id="ARBA00007409"/>
    </source>
</evidence>
<dbReference type="InterPro" id="IPR010987">
    <property type="entry name" value="Glutathione-S-Trfase_C-like"/>
</dbReference>
<evidence type="ECO:0000256" key="3">
    <source>
        <dbReference type="RuleBase" id="RU003494"/>
    </source>
</evidence>
<evidence type="ECO:0000256" key="2">
    <source>
        <dbReference type="ARBA" id="ARBA00022679"/>
    </source>
</evidence>
<dbReference type="EMBL" id="NEVM01000001">
    <property type="protein sequence ID" value="OZI38349.1"/>
    <property type="molecule type" value="Genomic_DNA"/>
</dbReference>
<dbReference type="Pfam" id="PF02798">
    <property type="entry name" value="GST_N"/>
    <property type="match status" value="1"/>
</dbReference>
<dbReference type="AlphaFoldDB" id="A0A261SLP8"/>
<comment type="caution">
    <text evidence="6">The sequence shown here is derived from an EMBL/GenBank/DDBJ whole genome shotgun (WGS) entry which is preliminary data.</text>
</comment>
<dbReference type="Pfam" id="PF00043">
    <property type="entry name" value="GST_C"/>
    <property type="match status" value="1"/>
</dbReference>
<comment type="similarity">
    <text evidence="1 3">Belongs to the GST superfamily.</text>
</comment>
<dbReference type="InterPro" id="IPR004045">
    <property type="entry name" value="Glutathione_S-Trfase_N"/>
</dbReference>
<protein>
    <submittedName>
        <fullName evidence="6">Glutathione S-transferase</fullName>
    </submittedName>
</protein>
<dbReference type="Gene3D" id="1.20.1050.10">
    <property type="match status" value="1"/>
</dbReference>
<dbReference type="PROSITE" id="PS50405">
    <property type="entry name" value="GST_CTER"/>
    <property type="match status" value="1"/>
</dbReference>
<accession>A0A261SLP8</accession>
<keyword evidence="7" id="KW-1185">Reference proteome</keyword>
<dbReference type="RefSeq" id="WP_094852443.1">
    <property type="nucleotide sequence ID" value="NZ_NEVM01000001.1"/>
</dbReference>
<proteinExistence type="inferred from homology"/>
<feature type="domain" description="GST N-terminal" evidence="4">
    <location>
        <begin position="1"/>
        <end position="81"/>
    </location>
</feature>
<reference evidence="7" key="1">
    <citation type="submission" date="2017-05" db="EMBL/GenBank/DDBJ databases">
        <title>Complete and WGS of Bordetella genogroups.</title>
        <authorList>
            <person name="Spilker T."/>
            <person name="Lipuma J."/>
        </authorList>
    </citation>
    <scope>NUCLEOTIDE SEQUENCE [LARGE SCALE GENOMIC DNA]</scope>
    <source>
        <strain evidence="7">AU16122</strain>
    </source>
</reference>
<dbReference type="PANTHER" id="PTHR44051">
    <property type="entry name" value="GLUTATHIONE S-TRANSFERASE-RELATED"/>
    <property type="match status" value="1"/>
</dbReference>
<dbReference type="CDD" id="cd03047">
    <property type="entry name" value="GST_N_2"/>
    <property type="match status" value="1"/>
</dbReference>
<organism evidence="6 7">
    <name type="scientific">Bordetella genomosp. 10</name>
    <dbReference type="NCBI Taxonomy" id="1416804"/>
    <lineage>
        <taxon>Bacteria</taxon>
        <taxon>Pseudomonadati</taxon>
        <taxon>Pseudomonadota</taxon>
        <taxon>Betaproteobacteria</taxon>
        <taxon>Burkholderiales</taxon>
        <taxon>Alcaligenaceae</taxon>
        <taxon>Bordetella</taxon>
    </lineage>
</organism>
<dbReference type="Gene3D" id="3.40.30.10">
    <property type="entry name" value="Glutaredoxin"/>
    <property type="match status" value="1"/>
</dbReference>
<sequence length="224" mass="24738">MIKIWGRVNSVNVQKVLWCCDELGLPYERIDAGLQFGRNNEPAYLAMNPNGRVPTLEDGDFVLWESNSILRYLALQYGGAGLPGSGNPASAKPGSGPGLYPAEPRLRASIDRWLDWTLSTLQPAERSVFWGLVRTPAAERDMAAIQAAADACGKLWQMLDAHLAGRAYAEGEAFSLADIVLGAYCRRYLDLDGIQRPALPNVQKWYDGLKRRPAFQRYVAPALT</sequence>
<gene>
    <name evidence="6" type="ORF">CAL29_08535</name>
</gene>
<dbReference type="SUPFAM" id="SSF52833">
    <property type="entry name" value="Thioredoxin-like"/>
    <property type="match status" value="1"/>
</dbReference>
<dbReference type="GO" id="GO:0016740">
    <property type="term" value="F:transferase activity"/>
    <property type="evidence" value="ECO:0007669"/>
    <property type="project" value="UniProtKB-KW"/>
</dbReference>
<dbReference type="SFLD" id="SFLDG00358">
    <property type="entry name" value="Main_(cytGST)"/>
    <property type="match status" value="1"/>
</dbReference>
<dbReference type="FunFam" id="3.40.30.10:FF:000039">
    <property type="entry name" value="Glutathione S-transferase domain"/>
    <property type="match status" value="1"/>
</dbReference>
<evidence type="ECO:0000313" key="6">
    <source>
        <dbReference type="EMBL" id="OZI38349.1"/>
    </source>
</evidence>
<dbReference type="InterPro" id="IPR040079">
    <property type="entry name" value="Glutathione_S-Trfase"/>
</dbReference>
<dbReference type="Proteomes" id="UP000216020">
    <property type="component" value="Unassembled WGS sequence"/>
</dbReference>
<evidence type="ECO:0000259" key="5">
    <source>
        <dbReference type="PROSITE" id="PS50405"/>
    </source>
</evidence>
<evidence type="ECO:0000259" key="4">
    <source>
        <dbReference type="PROSITE" id="PS50404"/>
    </source>
</evidence>
<dbReference type="OrthoDB" id="5958450at2"/>
<evidence type="ECO:0000313" key="7">
    <source>
        <dbReference type="Proteomes" id="UP000216020"/>
    </source>
</evidence>